<feature type="transmembrane region" description="Helical" evidence="1">
    <location>
        <begin position="514"/>
        <end position="531"/>
    </location>
</feature>
<keyword evidence="2" id="KW-0732">Signal</keyword>
<organism evidence="3 4">
    <name type="scientific">Parastrongyloides trichosuri</name>
    <name type="common">Possum-specific nematode worm</name>
    <dbReference type="NCBI Taxonomy" id="131310"/>
    <lineage>
        <taxon>Eukaryota</taxon>
        <taxon>Metazoa</taxon>
        <taxon>Ecdysozoa</taxon>
        <taxon>Nematoda</taxon>
        <taxon>Chromadorea</taxon>
        <taxon>Rhabditida</taxon>
        <taxon>Tylenchina</taxon>
        <taxon>Panagrolaimomorpha</taxon>
        <taxon>Strongyloidoidea</taxon>
        <taxon>Strongyloididae</taxon>
        <taxon>Parastrongyloides</taxon>
    </lineage>
</organism>
<feature type="transmembrane region" description="Helical" evidence="1">
    <location>
        <begin position="272"/>
        <end position="294"/>
    </location>
</feature>
<feature type="transmembrane region" description="Helical" evidence="1">
    <location>
        <begin position="167"/>
        <end position="185"/>
    </location>
</feature>
<feature type="transmembrane region" description="Helical" evidence="1">
    <location>
        <begin position="63"/>
        <end position="82"/>
    </location>
</feature>
<evidence type="ECO:0000313" key="3">
    <source>
        <dbReference type="Proteomes" id="UP000038045"/>
    </source>
</evidence>
<feature type="transmembrane region" description="Helical" evidence="1">
    <location>
        <begin position="135"/>
        <end position="155"/>
    </location>
</feature>
<feature type="transmembrane region" description="Helical" evidence="1">
    <location>
        <begin position="484"/>
        <end position="502"/>
    </location>
</feature>
<evidence type="ECO:0000313" key="4">
    <source>
        <dbReference type="WBParaSite" id="PTRK_0000781300.1"/>
    </source>
</evidence>
<feature type="transmembrane region" description="Helical" evidence="1">
    <location>
        <begin position="339"/>
        <end position="359"/>
    </location>
</feature>
<evidence type="ECO:0000256" key="2">
    <source>
        <dbReference type="SAM" id="SignalP"/>
    </source>
</evidence>
<feature type="chain" id="PRO_5005891789" evidence="2">
    <location>
        <begin position="24"/>
        <end position="757"/>
    </location>
</feature>
<feature type="transmembrane region" description="Helical" evidence="1">
    <location>
        <begin position="102"/>
        <end position="128"/>
    </location>
</feature>
<keyword evidence="1" id="KW-0472">Membrane</keyword>
<sequence>MQKPVLMLLASLVLATIFGFLDASSLIADQGLSNVTGYGIGAAAVTILGIAGLIPLPWVIAGAVLNGLLIAVFAYFASNGILTGEFTGQTSAWNICWRVFGALASLFWVAIITGYGIGAAAVTILSIAGLIHLPWVIAGAIFNGLLVAAFAYFASNGILTGEFTGQTVVATPLLMIILLPLPFWVSYAQTRHFDYTLIYQFAWNICWRVFGALASLFWVAIYSTASGIGTDIADPELMRFIPWLIGGAIAGVVAILTDRLEPSFISPRSRFIAHLVGPQLLLPLMAMMMLIVFFGTESDSDSQFSISLTLWAMLSWSIIATIIAERNETERLQGGYDKLGKIAGIAVLAFGFRTAWLLYGDYQSFGLVPVDVTFIYLTVIGLIYGFAYLWALTGGAAWAQIVFFGTESDNDSQFSISLTLWAMLSWSIIATIIAERNEAERLQGGYDRFGKIAVLALLAFGFRTAWLLYGDYQSFGLVPVDVTFIYLTVIGLIYGFAYLWALTGGASWAQRLRCINLVMVLPVYCIFALALTDALSPLRVAAQQQVSMALAGDQRFTEHSVKQLMKWGQPGADALKTLREAAIDKPDLGKLLGTLLPERSKPLSVPEQVITPEQGLKLRDQLIEQAVFVPDNQEIRQITRNAFTLMPDYLFQNYASLCAATDENKGCTIYLADFLPQATGKVILIDSGKADPLRFQALQVNGTNSASLQTFVHGEITNEDKGGAMVAVAGCNANAMQFGKALVLALDGFDKKKACQL</sequence>
<evidence type="ECO:0000256" key="1">
    <source>
        <dbReference type="SAM" id="Phobius"/>
    </source>
</evidence>
<proteinExistence type="predicted"/>
<dbReference type="AlphaFoldDB" id="A0A0N4ZIQ1"/>
<reference evidence="4" key="1">
    <citation type="submission" date="2017-02" db="UniProtKB">
        <authorList>
            <consortium name="WormBaseParasite"/>
        </authorList>
    </citation>
    <scope>IDENTIFICATION</scope>
</reference>
<feature type="transmembrane region" description="Helical" evidence="1">
    <location>
        <begin position="38"/>
        <end position="56"/>
    </location>
</feature>
<feature type="transmembrane region" description="Helical" evidence="1">
    <location>
        <begin position="365"/>
        <end position="384"/>
    </location>
</feature>
<keyword evidence="1" id="KW-0812">Transmembrane</keyword>
<dbReference type="WBParaSite" id="PTRK_0000781300.1">
    <property type="protein sequence ID" value="PTRK_0000781300.1"/>
    <property type="gene ID" value="PTRK_0000781300"/>
</dbReference>
<keyword evidence="1" id="KW-1133">Transmembrane helix</keyword>
<feature type="signal peptide" evidence="2">
    <location>
        <begin position="1"/>
        <end position="23"/>
    </location>
</feature>
<name>A0A0N4ZIQ1_PARTI</name>
<dbReference type="Proteomes" id="UP000038045">
    <property type="component" value="Unplaced"/>
</dbReference>
<feature type="transmembrane region" description="Helical" evidence="1">
    <location>
        <begin position="418"/>
        <end position="437"/>
    </location>
</feature>
<feature type="transmembrane region" description="Helical" evidence="1">
    <location>
        <begin position="197"/>
        <end position="220"/>
    </location>
</feature>
<feature type="transmembrane region" description="Helical" evidence="1">
    <location>
        <begin position="449"/>
        <end position="469"/>
    </location>
</feature>
<feature type="transmembrane region" description="Helical" evidence="1">
    <location>
        <begin position="240"/>
        <end position="260"/>
    </location>
</feature>
<feature type="transmembrane region" description="Helical" evidence="1">
    <location>
        <begin position="306"/>
        <end position="327"/>
    </location>
</feature>
<keyword evidence="3" id="KW-1185">Reference proteome</keyword>
<accession>A0A0N4ZIQ1</accession>
<protein>
    <submittedName>
        <fullName evidence="4">DUF2339 domain-containing protein</fullName>
    </submittedName>
</protein>